<evidence type="ECO:0000256" key="1">
    <source>
        <dbReference type="SAM" id="Coils"/>
    </source>
</evidence>
<reference evidence="2 3" key="1">
    <citation type="submission" date="2016-11" db="EMBL/GenBank/DDBJ databases">
        <authorList>
            <person name="Varghese N."/>
            <person name="Submissions S."/>
        </authorList>
    </citation>
    <scope>NUCLEOTIDE SEQUENCE [LARGE SCALE GENOMIC DNA]</scope>
    <source>
        <strain evidence="2 3">DSM 19027</strain>
    </source>
</reference>
<feature type="coiled-coil region" evidence="1">
    <location>
        <begin position="22"/>
        <end position="63"/>
    </location>
</feature>
<proteinExistence type="predicted"/>
<accession>A0A1M6ID96</accession>
<name>A0A1M6ID96_9FIRM</name>
<evidence type="ECO:0000313" key="2">
    <source>
        <dbReference type="EMBL" id="SHJ32296.1"/>
    </source>
</evidence>
<dbReference type="EMBL" id="FQZP01000041">
    <property type="protein sequence ID" value="SHJ32296.1"/>
    <property type="molecule type" value="Genomic_DNA"/>
</dbReference>
<keyword evidence="3" id="KW-1185">Reference proteome</keyword>
<protein>
    <submittedName>
        <fullName evidence="2">Uncharacterized protein</fullName>
    </submittedName>
</protein>
<organism evidence="2 3">
    <name type="scientific">Thermoclostridium caenicola</name>
    <dbReference type="NCBI Taxonomy" id="659425"/>
    <lineage>
        <taxon>Bacteria</taxon>
        <taxon>Bacillati</taxon>
        <taxon>Bacillota</taxon>
        <taxon>Clostridia</taxon>
        <taxon>Eubacteriales</taxon>
        <taxon>Oscillospiraceae</taxon>
        <taxon>Thermoclostridium</taxon>
    </lineage>
</organism>
<gene>
    <name evidence="2" type="ORF">SAMN05444373_104122</name>
</gene>
<dbReference type="AlphaFoldDB" id="A0A1M6ID96"/>
<dbReference type="Proteomes" id="UP000324781">
    <property type="component" value="Unassembled WGS sequence"/>
</dbReference>
<evidence type="ECO:0000313" key="3">
    <source>
        <dbReference type="Proteomes" id="UP000324781"/>
    </source>
</evidence>
<sequence>MLCFLLCSCSSVGGNASADAEISGLTEEIRRLTTINESLINENNELKKKNEELTELLEYYQLEDNEEFAWLFENQWSKITIDSNLGQYIVEDMELLRHSPYQYISSIKRGQEPEAMPEGIFTYTYYKNDGSYKIEVYDRRTFKFNNEFYCCDGDLFTLYDIIVQQQYEWLKTDNPLSFIYSSKAYNRTGYLIFAPERNQNIAKYLDNFIQVEGPKNNLLGDIKGTIKFYNHGEVLVLNIYQDYVSIEYNGKFFWYIGDEKAYMPESILSILWAG</sequence>
<keyword evidence="1" id="KW-0175">Coiled coil</keyword>
<dbReference type="RefSeq" id="WP_149679208.1">
    <property type="nucleotide sequence ID" value="NZ_FQZP01000041.1"/>
</dbReference>